<accession>A0A977PKG8</accession>
<sequence>MRKVLNEEEYDLVVVSGDLECLSTVRALEEARSETLAVTGNLDDPQIADELERLGYSIENKVVEVGDLRFAGVSAQSIETSVNIIRKKNFDVLVSHYPPKGILDRAWSGAHIGLYEIRELLEEKRPKLALVGHVHESRGYQFFSETLVVNPGPLRDGYYAIVIADQGRVVLKRLRAW</sequence>
<reference evidence="2" key="1">
    <citation type="submission" date="2013-11" db="EMBL/GenBank/DDBJ databases">
        <title>Comparative genomics of Ignicoccus.</title>
        <authorList>
            <person name="Podar M."/>
        </authorList>
    </citation>
    <scope>NUCLEOTIDE SEQUENCE</scope>
    <source>
        <strain evidence="2">DSM 13166</strain>
    </source>
</reference>
<dbReference type="EMBL" id="CP006868">
    <property type="protein sequence ID" value="UXD21419.1"/>
    <property type="molecule type" value="Genomic_DNA"/>
</dbReference>
<protein>
    <submittedName>
        <fullName evidence="2">Metallophosphoesterase</fullName>
    </submittedName>
</protein>
<evidence type="ECO:0000313" key="3">
    <source>
        <dbReference type="Proteomes" id="UP001063698"/>
    </source>
</evidence>
<dbReference type="Proteomes" id="UP001063698">
    <property type="component" value="Chromosome"/>
</dbReference>
<evidence type="ECO:0000259" key="1">
    <source>
        <dbReference type="Pfam" id="PF12850"/>
    </source>
</evidence>
<dbReference type="SUPFAM" id="SSF56300">
    <property type="entry name" value="Metallo-dependent phosphatases"/>
    <property type="match status" value="1"/>
</dbReference>
<gene>
    <name evidence="2" type="ORF">IPA_04090</name>
</gene>
<feature type="domain" description="Calcineurin-like phosphoesterase" evidence="1">
    <location>
        <begin position="5"/>
        <end position="155"/>
    </location>
</feature>
<evidence type="ECO:0000313" key="2">
    <source>
        <dbReference type="EMBL" id="UXD21419.1"/>
    </source>
</evidence>
<name>A0A977PKG8_9CREN</name>
<dbReference type="KEGG" id="ipc:IPA_04090"/>
<proteinExistence type="predicted"/>
<dbReference type="Pfam" id="PF12850">
    <property type="entry name" value="Metallophos_2"/>
    <property type="match status" value="1"/>
</dbReference>
<dbReference type="AlphaFoldDB" id="A0A977PKG8"/>
<dbReference type="PANTHER" id="PTHR12905:SF0">
    <property type="entry name" value="CALCINEURIN-LIKE PHOSPHOESTERASE DOMAIN-CONTAINING PROTEIN"/>
    <property type="match status" value="1"/>
</dbReference>
<dbReference type="PANTHER" id="PTHR12905">
    <property type="entry name" value="METALLOPHOSPHOESTERASE"/>
    <property type="match status" value="1"/>
</dbReference>
<dbReference type="InterPro" id="IPR029052">
    <property type="entry name" value="Metallo-depent_PP-like"/>
</dbReference>
<keyword evidence="3" id="KW-1185">Reference proteome</keyword>
<dbReference type="InterPro" id="IPR051693">
    <property type="entry name" value="UPF0046_metallophosphoest"/>
</dbReference>
<dbReference type="Gene3D" id="3.60.21.10">
    <property type="match status" value="1"/>
</dbReference>
<organism evidence="2 3">
    <name type="scientific">Ignicoccus pacificus DSM 13166</name>
    <dbReference type="NCBI Taxonomy" id="940294"/>
    <lineage>
        <taxon>Archaea</taxon>
        <taxon>Thermoproteota</taxon>
        <taxon>Thermoprotei</taxon>
        <taxon>Desulfurococcales</taxon>
        <taxon>Desulfurococcaceae</taxon>
        <taxon>Ignicoccus</taxon>
    </lineage>
</organism>
<dbReference type="InterPro" id="IPR024654">
    <property type="entry name" value="Calcineurin-like_PHP_lpxH"/>
</dbReference>